<evidence type="ECO:0000256" key="2">
    <source>
        <dbReference type="ARBA" id="ARBA00022448"/>
    </source>
</evidence>
<dbReference type="AlphaFoldDB" id="A0A5C6C2B3"/>
<keyword evidence="3" id="KW-0547">Nucleotide-binding</keyword>
<protein>
    <submittedName>
        <fullName evidence="6">Teichoic acids export ATP-binding protein TagH</fullName>
    </submittedName>
</protein>
<dbReference type="Gene3D" id="2.70.50.60">
    <property type="entry name" value="abc- transporter (atp binding component) like domain"/>
    <property type="match status" value="1"/>
</dbReference>
<dbReference type="PANTHER" id="PTHR46743:SF2">
    <property type="entry name" value="TEICHOIC ACIDS EXPORT ATP-BINDING PROTEIN TAGH"/>
    <property type="match status" value="1"/>
</dbReference>
<dbReference type="Gene3D" id="3.40.50.300">
    <property type="entry name" value="P-loop containing nucleotide triphosphate hydrolases"/>
    <property type="match status" value="1"/>
</dbReference>
<dbReference type="InterPro" id="IPR017871">
    <property type="entry name" value="ABC_transporter-like_CS"/>
</dbReference>
<reference evidence="6 7" key="1">
    <citation type="journal article" date="2020" name="Antonie Van Leeuwenhoek">
        <title>Rhodopirellula heiligendammensis sp. nov., Rhodopirellula pilleata sp. nov., and Rhodopirellula solitaria sp. nov. isolated from natural or artificial marine surfaces in Northern Germany and California, USA, and emended description of the genus Rhodopirellula.</title>
        <authorList>
            <person name="Kallscheuer N."/>
            <person name="Wiegand S."/>
            <person name="Jogler M."/>
            <person name="Boedeker C."/>
            <person name="Peeters S.H."/>
            <person name="Rast P."/>
            <person name="Heuer A."/>
            <person name="Jetten M.S.M."/>
            <person name="Rohde M."/>
            <person name="Jogler C."/>
        </authorList>
    </citation>
    <scope>NUCLEOTIDE SEQUENCE [LARGE SCALE GENOMIC DNA]</scope>
    <source>
        <strain evidence="6 7">Poly21</strain>
    </source>
</reference>
<accession>A0A5C6C2B3</accession>
<dbReference type="GO" id="GO:0016887">
    <property type="term" value="F:ATP hydrolysis activity"/>
    <property type="evidence" value="ECO:0007669"/>
    <property type="project" value="InterPro"/>
</dbReference>
<dbReference type="PANTHER" id="PTHR46743">
    <property type="entry name" value="TEICHOIC ACIDS EXPORT ATP-BINDING PROTEIN TAGH"/>
    <property type="match status" value="1"/>
</dbReference>
<evidence type="ECO:0000256" key="4">
    <source>
        <dbReference type="ARBA" id="ARBA00022840"/>
    </source>
</evidence>
<gene>
    <name evidence="6" type="primary">tagH_3</name>
    <name evidence="6" type="ORF">Poly21_41880</name>
</gene>
<dbReference type="InterPro" id="IPR029439">
    <property type="entry name" value="Wzt_C"/>
</dbReference>
<evidence type="ECO:0000313" key="7">
    <source>
        <dbReference type="Proteomes" id="UP000319908"/>
    </source>
</evidence>
<dbReference type="GO" id="GO:0005524">
    <property type="term" value="F:ATP binding"/>
    <property type="evidence" value="ECO:0007669"/>
    <property type="project" value="UniProtKB-KW"/>
</dbReference>
<dbReference type="InterPro" id="IPR050683">
    <property type="entry name" value="Bact_Polysacc_Export_ATP-bd"/>
</dbReference>
<dbReference type="Proteomes" id="UP000319908">
    <property type="component" value="Unassembled WGS sequence"/>
</dbReference>
<sequence>MAIAIRIENVSKQYRLGEVGTGTLSHDLHRAWAKIRGKPDPFAKVGQINDRTQKLSVGIAQSANSPNCLLKSENAVDADYTWALKDVSFDVQQGEVLGIIGRNGAGKSTLLKLLSRVTAPTTGSIKAKGRISSLLEVGTGFHPELTGRENIYLNGAILGMHRHEISNQLDAIVDFSGCAKYIDTPVKRYSSGMMVRLGFAVAAHLECETLVVDEVLAVGDAEFQKKCIGKMKQVASQLGRTVMFVSHNMGSVMSLCTRACVLINGGAEPPTATEVAIRQYLNLNEHSSGSETSAHFLLTPSSPFQFHSIAMCNSDGQQITKCSINDSVRIDLTYECRQLIPGLEIAVALFNSYGTRLFTTERSQHFTQQISLGMCSESVVIPADTFVAGEYSVTVAAFLPNSQIFQSLKDVVRFSAFDDGFHFSRYAGADIGVVQVACGWSTKPPE</sequence>
<dbReference type="CDD" id="cd03220">
    <property type="entry name" value="ABC_KpsT_Wzt"/>
    <property type="match status" value="1"/>
</dbReference>
<dbReference type="PROSITE" id="PS50893">
    <property type="entry name" value="ABC_TRANSPORTER_2"/>
    <property type="match status" value="1"/>
</dbReference>
<dbReference type="InterPro" id="IPR015860">
    <property type="entry name" value="ABC_transpr_TagH-like"/>
</dbReference>
<keyword evidence="4 6" id="KW-0067">ATP-binding</keyword>
<dbReference type="Pfam" id="PF00005">
    <property type="entry name" value="ABC_tran"/>
    <property type="match status" value="1"/>
</dbReference>
<dbReference type="EMBL" id="SJPU01000002">
    <property type="protein sequence ID" value="TWU16979.1"/>
    <property type="molecule type" value="Genomic_DNA"/>
</dbReference>
<keyword evidence="7" id="KW-1185">Reference proteome</keyword>
<evidence type="ECO:0000256" key="1">
    <source>
        <dbReference type="ARBA" id="ARBA00005417"/>
    </source>
</evidence>
<evidence type="ECO:0000256" key="3">
    <source>
        <dbReference type="ARBA" id="ARBA00022741"/>
    </source>
</evidence>
<dbReference type="GO" id="GO:0016020">
    <property type="term" value="C:membrane"/>
    <property type="evidence" value="ECO:0007669"/>
    <property type="project" value="InterPro"/>
</dbReference>
<comment type="caution">
    <text evidence="6">The sequence shown here is derived from an EMBL/GenBank/DDBJ whole genome shotgun (WGS) entry which is preliminary data.</text>
</comment>
<dbReference type="SMART" id="SM00382">
    <property type="entry name" value="AAA"/>
    <property type="match status" value="1"/>
</dbReference>
<feature type="domain" description="ABC transporter" evidence="5">
    <location>
        <begin position="70"/>
        <end position="289"/>
    </location>
</feature>
<dbReference type="InterPro" id="IPR003593">
    <property type="entry name" value="AAA+_ATPase"/>
</dbReference>
<dbReference type="CDD" id="cd10147">
    <property type="entry name" value="Wzt_C-like"/>
    <property type="match status" value="1"/>
</dbReference>
<dbReference type="GO" id="GO:0140359">
    <property type="term" value="F:ABC-type transporter activity"/>
    <property type="evidence" value="ECO:0007669"/>
    <property type="project" value="InterPro"/>
</dbReference>
<comment type="similarity">
    <text evidence="1">Belongs to the ABC transporter superfamily.</text>
</comment>
<dbReference type="InterPro" id="IPR027417">
    <property type="entry name" value="P-loop_NTPase"/>
</dbReference>
<keyword evidence="2" id="KW-0813">Transport</keyword>
<dbReference type="RefSeq" id="WP_146408500.1">
    <property type="nucleotide sequence ID" value="NZ_SJPU01000002.1"/>
</dbReference>
<dbReference type="SUPFAM" id="SSF52540">
    <property type="entry name" value="P-loop containing nucleoside triphosphate hydrolases"/>
    <property type="match status" value="1"/>
</dbReference>
<evidence type="ECO:0000259" key="5">
    <source>
        <dbReference type="PROSITE" id="PS50893"/>
    </source>
</evidence>
<name>A0A5C6C2B3_9BACT</name>
<dbReference type="PROSITE" id="PS00211">
    <property type="entry name" value="ABC_TRANSPORTER_1"/>
    <property type="match status" value="1"/>
</dbReference>
<proteinExistence type="inferred from homology"/>
<evidence type="ECO:0000313" key="6">
    <source>
        <dbReference type="EMBL" id="TWU16979.1"/>
    </source>
</evidence>
<dbReference type="InterPro" id="IPR003439">
    <property type="entry name" value="ABC_transporter-like_ATP-bd"/>
</dbReference>
<organism evidence="6 7">
    <name type="scientific">Allorhodopirellula heiligendammensis</name>
    <dbReference type="NCBI Taxonomy" id="2714739"/>
    <lineage>
        <taxon>Bacteria</taxon>
        <taxon>Pseudomonadati</taxon>
        <taxon>Planctomycetota</taxon>
        <taxon>Planctomycetia</taxon>
        <taxon>Pirellulales</taxon>
        <taxon>Pirellulaceae</taxon>
        <taxon>Allorhodopirellula</taxon>
    </lineage>
</organism>
<dbReference type="OrthoDB" id="9778870at2"/>